<feature type="transmembrane region" description="Helical" evidence="11">
    <location>
        <begin position="526"/>
        <end position="543"/>
    </location>
</feature>
<keyword evidence="9 11" id="KW-0472">Membrane</keyword>
<evidence type="ECO:0000256" key="4">
    <source>
        <dbReference type="ARBA" id="ARBA00022502"/>
    </source>
</evidence>
<dbReference type="PANTHER" id="PTHR23071:SF1">
    <property type="entry name" value="GPI ETHANOLAMINE PHOSPHATE TRANSFERASE 3"/>
    <property type="match status" value="1"/>
</dbReference>
<evidence type="ECO:0000256" key="1">
    <source>
        <dbReference type="ARBA" id="ARBA00004477"/>
    </source>
</evidence>
<dbReference type="InterPro" id="IPR039524">
    <property type="entry name" value="PIGO/GPI13"/>
</dbReference>
<evidence type="ECO:0000256" key="9">
    <source>
        <dbReference type="ARBA" id="ARBA00023136"/>
    </source>
</evidence>
<evidence type="ECO:0000256" key="10">
    <source>
        <dbReference type="ARBA" id="ARBA00023180"/>
    </source>
</evidence>
<evidence type="ECO:0000256" key="8">
    <source>
        <dbReference type="ARBA" id="ARBA00022989"/>
    </source>
</evidence>
<evidence type="ECO:0000256" key="6">
    <source>
        <dbReference type="ARBA" id="ARBA00022692"/>
    </source>
</evidence>
<feature type="transmembrane region" description="Helical" evidence="11">
    <location>
        <begin position="694"/>
        <end position="717"/>
    </location>
</feature>
<keyword evidence="5" id="KW-0808">Transferase</keyword>
<dbReference type="EMBL" id="JAEPRD010000007">
    <property type="protein sequence ID" value="KAG2211841.1"/>
    <property type="molecule type" value="Genomic_DNA"/>
</dbReference>
<feature type="transmembrane region" description="Helical" evidence="11">
    <location>
        <begin position="906"/>
        <end position="928"/>
    </location>
</feature>
<feature type="transmembrane region" description="Helical" evidence="11">
    <location>
        <begin position="793"/>
        <end position="818"/>
    </location>
</feature>
<dbReference type="InterPro" id="IPR037675">
    <property type="entry name" value="PIG-O_N"/>
</dbReference>
<evidence type="ECO:0000256" key="7">
    <source>
        <dbReference type="ARBA" id="ARBA00022824"/>
    </source>
</evidence>
<keyword evidence="8 11" id="KW-1133">Transmembrane helix</keyword>
<comment type="pathway">
    <text evidence="2">Glycolipid biosynthesis; glycosylphosphatidylinositol-anchor biosynthesis.</text>
</comment>
<proteinExistence type="inferred from homology"/>
<dbReference type="Pfam" id="PF01663">
    <property type="entry name" value="Phosphodiest"/>
    <property type="match status" value="1"/>
</dbReference>
<feature type="transmembrane region" description="Helical" evidence="11">
    <location>
        <begin position="563"/>
        <end position="581"/>
    </location>
</feature>
<evidence type="ECO:0000256" key="2">
    <source>
        <dbReference type="ARBA" id="ARBA00004687"/>
    </source>
</evidence>
<dbReference type="GO" id="GO:0005789">
    <property type="term" value="C:endoplasmic reticulum membrane"/>
    <property type="evidence" value="ECO:0007669"/>
    <property type="project" value="UniProtKB-SubCell"/>
</dbReference>
<evidence type="ECO:0000313" key="12">
    <source>
        <dbReference type="EMBL" id="KAG2211841.1"/>
    </source>
</evidence>
<dbReference type="GO" id="GO:0051377">
    <property type="term" value="F:mannose-ethanolamine phosphotransferase activity"/>
    <property type="evidence" value="ECO:0007669"/>
    <property type="project" value="InterPro"/>
</dbReference>
<comment type="similarity">
    <text evidence="3">Belongs to the PIGG/PIGN/PIGO family. PIGO subfamily.</text>
</comment>
<keyword evidence="4" id="KW-0337">GPI-anchor biosynthesis</keyword>
<evidence type="ECO:0000256" key="5">
    <source>
        <dbReference type="ARBA" id="ARBA00022679"/>
    </source>
</evidence>
<dbReference type="Proteomes" id="UP000603453">
    <property type="component" value="Unassembled WGS sequence"/>
</dbReference>
<dbReference type="UniPathway" id="UPA00196"/>
<evidence type="ECO:0000256" key="11">
    <source>
        <dbReference type="SAM" id="Phobius"/>
    </source>
</evidence>
<keyword evidence="10" id="KW-0325">Glycoprotein</keyword>
<keyword evidence="7" id="KW-0256">Endoplasmic reticulum</keyword>
<feature type="transmembrane region" description="Helical" evidence="11">
    <location>
        <begin position="724"/>
        <end position="743"/>
    </location>
</feature>
<dbReference type="CDD" id="cd16023">
    <property type="entry name" value="GPI_EPT_3"/>
    <property type="match status" value="1"/>
</dbReference>
<keyword evidence="13" id="KW-1185">Reference proteome</keyword>
<dbReference type="Gene3D" id="3.40.720.10">
    <property type="entry name" value="Alkaline Phosphatase, subunit A"/>
    <property type="match status" value="1"/>
</dbReference>
<protein>
    <recommendedName>
        <fullName evidence="14">GPI ethanolamine phosphate transferase 3</fullName>
    </recommendedName>
</protein>
<feature type="transmembrane region" description="Helical" evidence="11">
    <location>
        <begin position="601"/>
        <end position="621"/>
    </location>
</feature>
<reference evidence="12" key="1">
    <citation type="submission" date="2020-12" db="EMBL/GenBank/DDBJ databases">
        <title>Metabolic potential, ecology and presence of endohyphal bacteria is reflected in genomic diversity of Mucoromycotina.</title>
        <authorList>
            <person name="Muszewska A."/>
            <person name="Okrasinska A."/>
            <person name="Steczkiewicz K."/>
            <person name="Drgas O."/>
            <person name="Orlowska M."/>
            <person name="Perlinska-Lenart U."/>
            <person name="Aleksandrzak-Piekarczyk T."/>
            <person name="Szatraj K."/>
            <person name="Zielenkiewicz U."/>
            <person name="Pilsyk S."/>
            <person name="Malc E."/>
            <person name="Mieczkowski P."/>
            <person name="Kruszewska J.S."/>
            <person name="Biernat P."/>
            <person name="Pawlowska J."/>
        </authorList>
    </citation>
    <scope>NUCLEOTIDE SEQUENCE</scope>
    <source>
        <strain evidence="12">WA0000017839</strain>
    </source>
</reference>
<comment type="subcellular location">
    <subcellularLocation>
        <location evidence="1">Endoplasmic reticulum membrane</location>
        <topology evidence="1">Multi-pass membrane protein</topology>
    </subcellularLocation>
</comment>
<organism evidence="12 13">
    <name type="scientific">Mucor saturninus</name>
    <dbReference type="NCBI Taxonomy" id="64648"/>
    <lineage>
        <taxon>Eukaryota</taxon>
        <taxon>Fungi</taxon>
        <taxon>Fungi incertae sedis</taxon>
        <taxon>Mucoromycota</taxon>
        <taxon>Mucoromycotina</taxon>
        <taxon>Mucoromycetes</taxon>
        <taxon>Mucorales</taxon>
        <taxon>Mucorineae</taxon>
        <taxon>Mucoraceae</taxon>
        <taxon>Mucor</taxon>
    </lineage>
</organism>
<dbReference type="InterPro" id="IPR017850">
    <property type="entry name" value="Alkaline_phosphatase_core_sf"/>
</dbReference>
<dbReference type="PANTHER" id="PTHR23071">
    <property type="entry name" value="PHOSPHATIDYLINOSITOL GLYCAN"/>
    <property type="match status" value="1"/>
</dbReference>
<name>A0A8H7RIM8_9FUNG</name>
<feature type="transmembrane region" description="Helical" evidence="11">
    <location>
        <begin position="763"/>
        <end position="786"/>
    </location>
</feature>
<feature type="transmembrane region" description="Helical" evidence="11">
    <location>
        <begin position="496"/>
        <end position="514"/>
    </location>
</feature>
<feature type="transmembrane region" description="Helical" evidence="11">
    <location>
        <begin position="875"/>
        <end position="900"/>
    </location>
</feature>
<evidence type="ECO:0000313" key="13">
    <source>
        <dbReference type="Proteomes" id="UP000603453"/>
    </source>
</evidence>
<evidence type="ECO:0000256" key="3">
    <source>
        <dbReference type="ARBA" id="ARBA00008695"/>
    </source>
</evidence>
<dbReference type="AlphaFoldDB" id="A0A8H7RIM8"/>
<keyword evidence="6 11" id="KW-0812">Transmembrane</keyword>
<dbReference type="SUPFAM" id="SSF53649">
    <property type="entry name" value="Alkaline phosphatase-like"/>
    <property type="match status" value="1"/>
</dbReference>
<accession>A0A8H7RIM8</accession>
<dbReference type="GO" id="GO:0006506">
    <property type="term" value="P:GPI anchor biosynthetic process"/>
    <property type="evidence" value="ECO:0007669"/>
    <property type="project" value="UniProtKB-UniPathway"/>
</dbReference>
<evidence type="ECO:0008006" key="14">
    <source>
        <dbReference type="Google" id="ProtNLM"/>
    </source>
</evidence>
<feature type="transmembrane region" description="Helical" evidence="11">
    <location>
        <begin position="940"/>
        <end position="959"/>
    </location>
</feature>
<dbReference type="InterPro" id="IPR002591">
    <property type="entry name" value="Phosphodiest/P_Trfase"/>
</dbReference>
<comment type="caution">
    <text evidence="12">The sequence shown here is derived from an EMBL/GenBank/DDBJ whole genome shotgun (WGS) entry which is preliminary data.</text>
</comment>
<feature type="transmembrane region" description="Helical" evidence="11">
    <location>
        <begin position="657"/>
        <end position="674"/>
    </location>
</feature>
<gene>
    <name evidence="12" type="ORF">INT47_004528</name>
</gene>
<feature type="transmembrane region" description="Helical" evidence="11">
    <location>
        <begin position="838"/>
        <end position="863"/>
    </location>
</feature>
<sequence>MMRPSLGLVLIIQTCIQVFGLYIFLKGFLLTRQTFDLQGKSYSSWDRFPLHDVPSIHIPPIVPPKPSFKRTVVILIDALRFDFVLNISNPSNPYFLNQFPILHHLYETQPRSSLLYQFRADPPTTTMQRVKGLMTGSLPTFIDAGANFASSAVGEDHLLFHIKQKFHNMYLMGDDTWLNLFPEIFDDPSKTFASDSFKMLDLDSVDNDILSHLWTVMEGEWEVAIAHFLGVDHCGHTFGPSDPNMARKLNQMNTVMEQLLTFIDEDTLLVVMGDHGMSLEGDHGGESVEELMSTLFMHSKRPLTIEGDYYKKLHHRIHQARATRLGYDIPNISKRLSYNASQYPIVSQIHLVPTLAYLLQVPIPFGNLGAIIPDIIYPTDDGNQIANLVHMVEQFRMNALQVHDYLHQYSKSHAADFSQDKTQALTRHLYRAEEIMVRLTNQDQFQKAMGASVATTTDKQEFSSLLEDAILEYDAFLISTIKYCEAIWAQFDTGCMVIGIILLISGTLSSLLLLSNKTKPTNDKSVLVLGMSALIISCSFVYLRYAVFANLFLSKGWFEKMEVLDWVGVSLVLTLSCISLLTQHEKPSKPSVYWYKYDWFVLLAGGLAQSFTLGSNSFVIWEDRGTRFALATLSFLWMIRNLQALTKYTKKTVLQSIGYPFLLLVFVRLTGLTGQCREEQFPDCVYMYSSSLEFGNHVTGYCSTAFLIASLFIVYYFSRTIQSLLVAGMYGISGFIVVIKMAQEVYQKNAIRTESLMTKYLDVYLPRVVYGLCLIATIGSMCQWVYTRNKHTGWAILLVWSTVLAIVQRPFASVILLLSPFCIRLLSTGTPSSLLIRLSILHFLGHHLFFVTGHQATFTSLPWKAAFVGFDEMNYYGGMILVTLSTMAGYIAVWIGWFLVTEDVETLSLMTLLQSIPTCLCAIFIWILRRHLMTWKIFAPRFLLQILVQVGAHLAAIVLEKAL</sequence>
<dbReference type="OrthoDB" id="272139at2759"/>